<dbReference type="OrthoDB" id="9815750at2"/>
<dbReference type="InterPro" id="IPR003661">
    <property type="entry name" value="HisK_dim/P_dom"/>
</dbReference>
<dbReference type="SUPFAM" id="SSF47384">
    <property type="entry name" value="Homodimeric domain of signal transducing histidine kinase"/>
    <property type="match status" value="1"/>
</dbReference>
<dbReference type="PRINTS" id="PR00344">
    <property type="entry name" value="BCTRLSENSOR"/>
</dbReference>
<evidence type="ECO:0000256" key="5">
    <source>
        <dbReference type="ARBA" id="ARBA00022553"/>
    </source>
</evidence>
<dbReference type="PANTHER" id="PTHR43065:SF46">
    <property type="entry name" value="C4-DICARBOXYLATE TRANSPORT SENSOR PROTEIN DCTB"/>
    <property type="match status" value="1"/>
</dbReference>
<dbReference type="PATRIC" id="fig|1348973.3.peg.2592"/>
<evidence type="ECO:0000256" key="6">
    <source>
        <dbReference type="ARBA" id="ARBA00022679"/>
    </source>
</evidence>
<evidence type="ECO:0000256" key="14">
    <source>
        <dbReference type="SAM" id="Phobius"/>
    </source>
</evidence>
<dbReference type="Pfam" id="PF07694">
    <property type="entry name" value="5TM-5TMR_LYT"/>
    <property type="match status" value="1"/>
</dbReference>
<dbReference type="SUPFAM" id="SSF55874">
    <property type="entry name" value="ATPase domain of HSP90 chaperone/DNA topoisomerase II/histidine kinase"/>
    <property type="match status" value="1"/>
</dbReference>
<evidence type="ECO:0000256" key="10">
    <source>
        <dbReference type="ARBA" id="ARBA00022840"/>
    </source>
</evidence>
<gene>
    <name evidence="16" type="ORF">M670_02679</name>
</gene>
<accession>A0A072NLW3</accession>
<evidence type="ECO:0000313" key="16">
    <source>
        <dbReference type="EMBL" id="KEF37923.1"/>
    </source>
</evidence>
<dbReference type="CDD" id="cd00082">
    <property type="entry name" value="HisKA"/>
    <property type="match status" value="1"/>
</dbReference>
<evidence type="ECO:0000256" key="4">
    <source>
        <dbReference type="ARBA" id="ARBA00022475"/>
    </source>
</evidence>
<comment type="caution">
    <text evidence="16">The sequence shown here is derived from an EMBL/GenBank/DDBJ whole genome shotgun (WGS) entry which is preliminary data.</text>
</comment>
<keyword evidence="8" id="KW-0547">Nucleotide-binding</keyword>
<reference evidence="16 17" key="1">
    <citation type="submission" date="2014-04" db="EMBL/GenBank/DDBJ databases">
        <title>Draft genome sequence of Bacillus azotoformans MEV2011, a (co-) denitrifying strain unable to grow in the presence of oxygen.</title>
        <authorList>
            <person name="Nielsen M."/>
            <person name="Schreiber L."/>
            <person name="Finster K."/>
            <person name="Schramm A."/>
        </authorList>
    </citation>
    <scope>NUCLEOTIDE SEQUENCE [LARGE SCALE GENOMIC DNA]</scope>
    <source>
        <strain evidence="16 17">MEV2011</strain>
    </source>
</reference>
<keyword evidence="11 14" id="KW-1133">Transmembrane helix</keyword>
<evidence type="ECO:0000256" key="3">
    <source>
        <dbReference type="ARBA" id="ARBA00012438"/>
    </source>
</evidence>
<sequence length="430" mass="48398">MFDFIRDIAPNLFFILFLVFLYQYWSEKREWSKPIKQIAVFLFGALSIVLCMKFTIPTDNGLVFDLRYIPFIIGGLYGGPLVTIGLYLIMFILRLSIGGMVGITITTTIATLIAVLILSIYEKFTTWSSIEKISFATTLGTYSALTVAIMTVLISPGAGMDQKNWIAYIVAYLVGTWISTRVVEDIRQHELLQRKLIRNEKLEAVSHLASSISHEVRNPLTTSRGFMQLLSEQDVPVHCKEYIKISIEEIDRAAGIIQDYLTFAKPSPEKVEILQTKDELKRAMDVMQPLANMNNVEVQSVLMEGSIKAERSRLQQCLVNLMKNAIEAMPNGGLLSVYSNVIDDKTVVIRIRDTGIGMDANQLSRLGEPYFSTKEIKGTGLGMMVVYRIIESMNGFIEVESEVGKGTCFTITLPMKKRAKEKISLQREVV</sequence>
<feature type="transmembrane region" description="Helical" evidence="14">
    <location>
        <begin position="133"/>
        <end position="153"/>
    </location>
</feature>
<keyword evidence="7 14" id="KW-0812">Transmembrane</keyword>
<evidence type="ECO:0000256" key="9">
    <source>
        <dbReference type="ARBA" id="ARBA00022777"/>
    </source>
</evidence>
<dbReference type="RefSeq" id="WP_035196049.1">
    <property type="nucleotide sequence ID" value="NZ_JJRY01000010.1"/>
</dbReference>
<dbReference type="GO" id="GO:0000155">
    <property type="term" value="F:phosphorelay sensor kinase activity"/>
    <property type="evidence" value="ECO:0007669"/>
    <property type="project" value="InterPro"/>
</dbReference>
<feature type="transmembrane region" description="Helical" evidence="14">
    <location>
        <begin position="99"/>
        <end position="121"/>
    </location>
</feature>
<evidence type="ECO:0000256" key="11">
    <source>
        <dbReference type="ARBA" id="ARBA00022989"/>
    </source>
</evidence>
<dbReference type="PANTHER" id="PTHR43065">
    <property type="entry name" value="SENSOR HISTIDINE KINASE"/>
    <property type="match status" value="1"/>
</dbReference>
<dbReference type="GO" id="GO:0005524">
    <property type="term" value="F:ATP binding"/>
    <property type="evidence" value="ECO:0007669"/>
    <property type="project" value="UniProtKB-KW"/>
</dbReference>
<evidence type="ECO:0000313" key="17">
    <source>
        <dbReference type="Proteomes" id="UP000027936"/>
    </source>
</evidence>
<feature type="transmembrane region" description="Helical" evidence="14">
    <location>
        <begin position="7"/>
        <end position="25"/>
    </location>
</feature>
<feature type="transmembrane region" description="Helical" evidence="14">
    <location>
        <begin position="37"/>
        <end position="56"/>
    </location>
</feature>
<protein>
    <recommendedName>
        <fullName evidence="3">histidine kinase</fullName>
        <ecNumber evidence="3">2.7.13.3</ecNumber>
    </recommendedName>
</protein>
<keyword evidence="13 14" id="KW-0472">Membrane</keyword>
<dbReference type="InterPro" id="IPR005467">
    <property type="entry name" value="His_kinase_dom"/>
</dbReference>
<evidence type="ECO:0000259" key="15">
    <source>
        <dbReference type="PROSITE" id="PS50109"/>
    </source>
</evidence>
<dbReference type="SMART" id="SM00387">
    <property type="entry name" value="HATPase_c"/>
    <property type="match status" value="1"/>
</dbReference>
<dbReference type="Gene3D" id="3.30.565.10">
    <property type="entry name" value="Histidine kinase-like ATPase, C-terminal domain"/>
    <property type="match status" value="1"/>
</dbReference>
<dbReference type="Gene3D" id="1.10.287.130">
    <property type="match status" value="1"/>
</dbReference>
<dbReference type="InterPro" id="IPR011620">
    <property type="entry name" value="Sig_transdc_His_kinase_LytS_TM"/>
</dbReference>
<keyword evidence="5" id="KW-0597">Phosphoprotein</keyword>
<evidence type="ECO:0000256" key="7">
    <source>
        <dbReference type="ARBA" id="ARBA00022692"/>
    </source>
</evidence>
<feature type="transmembrane region" description="Helical" evidence="14">
    <location>
        <begin position="165"/>
        <end position="183"/>
    </location>
</feature>
<dbReference type="Pfam" id="PF02518">
    <property type="entry name" value="HATPase_c"/>
    <property type="match status" value="1"/>
</dbReference>
<dbReference type="InterPro" id="IPR036890">
    <property type="entry name" value="HATPase_C_sf"/>
</dbReference>
<dbReference type="InterPro" id="IPR003594">
    <property type="entry name" value="HATPase_dom"/>
</dbReference>
<keyword evidence="9 16" id="KW-0418">Kinase</keyword>
<feature type="transmembrane region" description="Helical" evidence="14">
    <location>
        <begin position="68"/>
        <end position="93"/>
    </location>
</feature>
<name>A0A072NLW3_SCHAZ</name>
<dbReference type="GO" id="GO:0005886">
    <property type="term" value="C:plasma membrane"/>
    <property type="evidence" value="ECO:0007669"/>
    <property type="project" value="UniProtKB-SubCell"/>
</dbReference>
<keyword evidence="10" id="KW-0067">ATP-binding</keyword>
<dbReference type="EMBL" id="JJRY01000010">
    <property type="protein sequence ID" value="KEF37923.1"/>
    <property type="molecule type" value="Genomic_DNA"/>
</dbReference>
<dbReference type="AlphaFoldDB" id="A0A072NLW3"/>
<keyword evidence="4" id="KW-1003">Cell membrane</keyword>
<dbReference type="Pfam" id="PF00512">
    <property type="entry name" value="HisKA"/>
    <property type="match status" value="1"/>
</dbReference>
<keyword evidence="6 16" id="KW-0808">Transferase</keyword>
<dbReference type="SMART" id="SM00388">
    <property type="entry name" value="HisKA"/>
    <property type="match status" value="1"/>
</dbReference>
<evidence type="ECO:0000256" key="13">
    <source>
        <dbReference type="ARBA" id="ARBA00023136"/>
    </source>
</evidence>
<dbReference type="InterPro" id="IPR004358">
    <property type="entry name" value="Sig_transdc_His_kin-like_C"/>
</dbReference>
<comment type="catalytic activity">
    <reaction evidence="1">
        <text>ATP + protein L-histidine = ADP + protein N-phospho-L-histidine.</text>
        <dbReference type="EC" id="2.7.13.3"/>
    </reaction>
</comment>
<dbReference type="InterPro" id="IPR036097">
    <property type="entry name" value="HisK_dim/P_sf"/>
</dbReference>
<dbReference type="Proteomes" id="UP000027936">
    <property type="component" value="Unassembled WGS sequence"/>
</dbReference>
<dbReference type="GO" id="GO:0071555">
    <property type="term" value="P:cell wall organization"/>
    <property type="evidence" value="ECO:0007669"/>
    <property type="project" value="InterPro"/>
</dbReference>
<evidence type="ECO:0000256" key="2">
    <source>
        <dbReference type="ARBA" id="ARBA00004651"/>
    </source>
</evidence>
<organism evidence="16 17">
    <name type="scientific">Schinkia azotoformans MEV2011</name>
    <dbReference type="NCBI Taxonomy" id="1348973"/>
    <lineage>
        <taxon>Bacteria</taxon>
        <taxon>Bacillati</taxon>
        <taxon>Bacillota</taxon>
        <taxon>Bacilli</taxon>
        <taxon>Bacillales</taxon>
        <taxon>Bacillaceae</taxon>
        <taxon>Calidifontibacillus/Schinkia group</taxon>
        <taxon>Schinkia</taxon>
    </lineage>
</organism>
<proteinExistence type="predicted"/>
<dbReference type="Gene3D" id="1.10.1760.20">
    <property type="match status" value="1"/>
</dbReference>
<evidence type="ECO:0000256" key="8">
    <source>
        <dbReference type="ARBA" id="ARBA00022741"/>
    </source>
</evidence>
<keyword evidence="12" id="KW-0902">Two-component regulatory system</keyword>
<evidence type="ECO:0000256" key="1">
    <source>
        <dbReference type="ARBA" id="ARBA00000085"/>
    </source>
</evidence>
<feature type="domain" description="Histidine kinase" evidence="15">
    <location>
        <begin position="211"/>
        <end position="417"/>
    </location>
</feature>
<dbReference type="EC" id="2.7.13.3" evidence="3"/>
<dbReference type="PROSITE" id="PS50109">
    <property type="entry name" value="HIS_KIN"/>
    <property type="match status" value="1"/>
</dbReference>
<evidence type="ECO:0000256" key="12">
    <source>
        <dbReference type="ARBA" id="ARBA00023012"/>
    </source>
</evidence>
<comment type="subcellular location">
    <subcellularLocation>
        <location evidence="2">Cell membrane</location>
        <topology evidence="2">Multi-pass membrane protein</topology>
    </subcellularLocation>
</comment>